<protein>
    <submittedName>
        <fullName evidence="1">Uncharacterized protein</fullName>
    </submittedName>
</protein>
<accession>A0ACB7S7Z6</accession>
<sequence length="131" mass="14671">MACASSGHIWHHLTAKRCPAANFETSSQEKENVVDIASHLMAHIKWLPVLDRPILSQYLSAEYVFKYVGPLQLWTLPGLVFADDLVLLAESTEQLQRLVDISANHLASLKLTFDAKKSAILRFSVLQLNKS</sequence>
<keyword evidence="2" id="KW-1185">Reference proteome</keyword>
<organism evidence="1 2">
    <name type="scientific">Hyalomma asiaticum</name>
    <name type="common">Tick</name>
    <dbReference type="NCBI Taxonomy" id="266040"/>
    <lineage>
        <taxon>Eukaryota</taxon>
        <taxon>Metazoa</taxon>
        <taxon>Ecdysozoa</taxon>
        <taxon>Arthropoda</taxon>
        <taxon>Chelicerata</taxon>
        <taxon>Arachnida</taxon>
        <taxon>Acari</taxon>
        <taxon>Parasitiformes</taxon>
        <taxon>Ixodida</taxon>
        <taxon>Ixodoidea</taxon>
        <taxon>Ixodidae</taxon>
        <taxon>Hyalomminae</taxon>
        <taxon>Hyalomma</taxon>
    </lineage>
</organism>
<dbReference type="EMBL" id="CM023485">
    <property type="protein sequence ID" value="KAH6930014.1"/>
    <property type="molecule type" value="Genomic_DNA"/>
</dbReference>
<proteinExistence type="predicted"/>
<evidence type="ECO:0000313" key="2">
    <source>
        <dbReference type="Proteomes" id="UP000821845"/>
    </source>
</evidence>
<name>A0ACB7S7Z6_HYAAI</name>
<reference evidence="1" key="1">
    <citation type="submission" date="2020-05" db="EMBL/GenBank/DDBJ databases">
        <title>Large-scale comparative analyses of tick genomes elucidate their genetic diversity and vector capacities.</title>
        <authorList>
            <person name="Jia N."/>
            <person name="Wang J."/>
            <person name="Shi W."/>
            <person name="Du L."/>
            <person name="Sun Y."/>
            <person name="Zhan W."/>
            <person name="Jiang J."/>
            <person name="Wang Q."/>
            <person name="Zhang B."/>
            <person name="Ji P."/>
            <person name="Sakyi L.B."/>
            <person name="Cui X."/>
            <person name="Yuan T."/>
            <person name="Jiang B."/>
            <person name="Yang W."/>
            <person name="Lam T.T.-Y."/>
            <person name="Chang Q."/>
            <person name="Ding S."/>
            <person name="Wang X."/>
            <person name="Zhu J."/>
            <person name="Ruan X."/>
            <person name="Zhao L."/>
            <person name="Wei J."/>
            <person name="Que T."/>
            <person name="Du C."/>
            <person name="Cheng J."/>
            <person name="Dai P."/>
            <person name="Han X."/>
            <person name="Huang E."/>
            <person name="Gao Y."/>
            <person name="Liu J."/>
            <person name="Shao H."/>
            <person name="Ye R."/>
            <person name="Li L."/>
            <person name="Wei W."/>
            <person name="Wang X."/>
            <person name="Wang C."/>
            <person name="Yang T."/>
            <person name="Huo Q."/>
            <person name="Li W."/>
            <person name="Guo W."/>
            <person name="Chen H."/>
            <person name="Zhou L."/>
            <person name="Ni X."/>
            <person name="Tian J."/>
            <person name="Zhou Y."/>
            <person name="Sheng Y."/>
            <person name="Liu T."/>
            <person name="Pan Y."/>
            <person name="Xia L."/>
            <person name="Li J."/>
            <person name="Zhao F."/>
            <person name="Cao W."/>
        </authorList>
    </citation>
    <scope>NUCLEOTIDE SEQUENCE</scope>
    <source>
        <strain evidence="1">Hyas-2018</strain>
    </source>
</reference>
<comment type="caution">
    <text evidence="1">The sequence shown here is derived from an EMBL/GenBank/DDBJ whole genome shotgun (WGS) entry which is preliminary data.</text>
</comment>
<evidence type="ECO:0000313" key="1">
    <source>
        <dbReference type="EMBL" id="KAH6930014.1"/>
    </source>
</evidence>
<gene>
    <name evidence="1" type="ORF">HPB50_007960</name>
</gene>
<dbReference type="Proteomes" id="UP000821845">
    <property type="component" value="Chromosome 5"/>
</dbReference>